<dbReference type="Gene3D" id="3.40.1390.10">
    <property type="entry name" value="MurE/MurF, N-terminal domain"/>
    <property type="match status" value="1"/>
</dbReference>
<comment type="caution">
    <text evidence="15">The sequence shown here is derived from an EMBL/GenBank/DDBJ whole genome shotgun (WGS) entry which is preliminary data.</text>
</comment>
<keyword evidence="2 10" id="KW-0436">Ligase</keyword>
<evidence type="ECO:0000313" key="16">
    <source>
        <dbReference type="Proteomes" id="UP001549749"/>
    </source>
</evidence>
<feature type="domain" description="Mur ligase central" evidence="14">
    <location>
        <begin position="96"/>
        <end position="280"/>
    </location>
</feature>
<dbReference type="NCBIfam" id="TIGR01143">
    <property type="entry name" value="murF"/>
    <property type="match status" value="1"/>
</dbReference>
<feature type="binding site" evidence="10">
    <location>
        <begin position="98"/>
        <end position="104"/>
    </location>
    <ligand>
        <name>ATP</name>
        <dbReference type="ChEBI" id="CHEBI:30616"/>
    </ligand>
</feature>
<dbReference type="Pfam" id="PF01225">
    <property type="entry name" value="Mur_ligase"/>
    <property type="match status" value="1"/>
</dbReference>
<dbReference type="InterPro" id="IPR004101">
    <property type="entry name" value="Mur_ligase_C"/>
</dbReference>
<dbReference type="InterPro" id="IPR051046">
    <property type="entry name" value="MurCDEF_CellWall_CoF430Synth"/>
</dbReference>
<dbReference type="GO" id="GO:0047480">
    <property type="term" value="F:UDP-N-acetylmuramoyl-tripeptide-D-alanyl-D-alanine ligase activity"/>
    <property type="evidence" value="ECO:0007669"/>
    <property type="project" value="UniProtKB-EC"/>
</dbReference>
<dbReference type="InterPro" id="IPR005863">
    <property type="entry name" value="UDP-N-AcMur_synth"/>
</dbReference>
<evidence type="ECO:0000256" key="5">
    <source>
        <dbReference type="ARBA" id="ARBA00022840"/>
    </source>
</evidence>
<comment type="subcellular location">
    <subcellularLocation>
        <location evidence="10 11">Cytoplasm</location>
    </subcellularLocation>
</comment>
<keyword evidence="5 10" id="KW-0067">ATP-binding</keyword>
<keyword evidence="9 10" id="KW-0961">Cell wall biogenesis/degradation</keyword>
<keyword evidence="3 10" id="KW-0132">Cell division</keyword>
<evidence type="ECO:0000256" key="6">
    <source>
        <dbReference type="ARBA" id="ARBA00022960"/>
    </source>
</evidence>
<dbReference type="SUPFAM" id="SSF53623">
    <property type="entry name" value="MurD-like peptide ligases, catalytic domain"/>
    <property type="match status" value="1"/>
</dbReference>
<organism evidence="15 16">
    <name type="scientific">Chitinophaga defluvii</name>
    <dbReference type="NCBI Taxonomy" id="3163343"/>
    <lineage>
        <taxon>Bacteria</taxon>
        <taxon>Pseudomonadati</taxon>
        <taxon>Bacteroidota</taxon>
        <taxon>Chitinophagia</taxon>
        <taxon>Chitinophagales</taxon>
        <taxon>Chitinophagaceae</taxon>
        <taxon>Chitinophaga</taxon>
    </lineage>
</organism>
<comment type="function">
    <text evidence="10 11">Involved in cell wall formation. Catalyzes the final step in the synthesis of UDP-N-acetylmuramoyl-pentapeptide, the precursor of murein.</text>
</comment>
<dbReference type="HAMAP" id="MF_02019">
    <property type="entry name" value="MurF"/>
    <property type="match status" value="1"/>
</dbReference>
<dbReference type="InterPro" id="IPR035911">
    <property type="entry name" value="MurE/MurF_N"/>
</dbReference>
<proteinExistence type="inferred from homology"/>
<dbReference type="EMBL" id="JBEXAC010000002">
    <property type="protein sequence ID" value="MET6999774.1"/>
    <property type="molecule type" value="Genomic_DNA"/>
</dbReference>
<keyword evidence="8 10" id="KW-0131">Cell cycle</keyword>
<evidence type="ECO:0000256" key="1">
    <source>
        <dbReference type="ARBA" id="ARBA00022490"/>
    </source>
</evidence>
<dbReference type="InterPro" id="IPR036615">
    <property type="entry name" value="Mur_ligase_C_dom_sf"/>
</dbReference>
<dbReference type="RefSeq" id="WP_354662336.1">
    <property type="nucleotide sequence ID" value="NZ_JBEXAC010000002.1"/>
</dbReference>
<keyword evidence="16" id="KW-1185">Reference proteome</keyword>
<dbReference type="SUPFAM" id="SSF63418">
    <property type="entry name" value="MurE/MurF N-terminal domain"/>
    <property type="match status" value="1"/>
</dbReference>
<evidence type="ECO:0000256" key="8">
    <source>
        <dbReference type="ARBA" id="ARBA00023306"/>
    </source>
</evidence>
<dbReference type="PANTHER" id="PTHR43024:SF1">
    <property type="entry name" value="UDP-N-ACETYLMURAMOYL-TRIPEPTIDE--D-ALANYL-D-ALANINE LIGASE"/>
    <property type="match status" value="1"/>
</dbReference>
<evidence type="ECO:0000259" key="12">
    <source>
        <dbReference type="Pfam" id="PF01225"/>
    </source>
</evidence>
<comment type="pathway">
    <text evidence="10 11">Cell wall biogenesis; peptidoglycan biosynthesis.</text>
</comment>
<dbReference type="InterPro" id="IPR013221">
    <property type="entry name" value="Mur_ligase_cen"/>
</dbReference>
<name>A0ABV2T9R7_9BACT</name>
<protein>
    <recommendedName>
        <fullName evidence="10 11">UDP-N-acetylmuramoyl-tripeptide--D-alanyl-D-alanine ligase</fullName>
        <ecNumber evidence="10 11">6.3.2.10</ecNumber>
    </recommendedName>
    <alternativeName>
        <fullName evidence="10">D-alanyl-D-alanine-adding enzyme</fullName>
    </alternativeName>
</protein>
<comment type="similarity">
    <text evidence="10">Belongs to the MurCDEF family. MurF subfamily.</text>
</comment>
<dbReference type="InterPro" id="IPR000713">
    <property type="entry name" value="Mur_ligase_N"/>
</dbReference>
<evidence type="ECO:0000256" key="10">
    <source>
        <dbReference type="HAMAP-Rule" id="MF_02019"/>
    </source>
</evidence>
<dbReference type="PANTHER" id="PTHR43024">
    <property type="entry name" value="UDP-N-ACETYLMURAMOYL-TRIPEPTIDE--D-ALANYL-D-ALANINE LIGASE"/>
    <property type="match status" value="1"/>
</dbReference>
<evidence type="ECO:0000256" key="9">
    <source>
        <dbReference type="ARBA" id="ARBA00023316"/>
    </source>
</evidence>
<evidence type="ECO:0000313" key="15">
    <source>
        <dbReference type="EMBL" id="MET6999774.1"/>
    </source>
</evidence>
<comment type="catalytic activity">
    <reaction evidence="10 11">
        <text>D-alanyl-D-alanine + UDP-N-acetyl-alpha-D-muramoyl-L-alanyl-gamma-D-glutamyl-meso-2,6-diaminopimelate + ATP = UDP-N-acetyl-alpha-D-muramoyl-L-alanyl-gamma-D-glutamyl-meso-2,6-diaminopimeloyl-D-alanyl-D-alanine + ADP + phosphate + H(+)</text>
        <dbReference type="Rhea" id="RHEA:28374"/>
        <dbReference type="ChEBI" id="CHEBI:15378"/>
        <dbReference type="ChEBI" id="CHEBI:30616"/>
        <dbReference type="ChEBI" id="CHEBI:43474"/>
        <dbReference type="ChEBI" id="CHEBI:57822"/>
        <dbReference type="ChEBI" id="CHEBI:61386"/>
        <dbReference type="ChEBI" id="CHEBI:83905"/>
        <dbReference type="ChEBI" id="CHEBI:456216"/>
        <dbReference type="EC" id="6.3.2.10"/>
    </reaction>
</comment>
<dbReference type="Pfam" id="PF02875">
    <property type="entry name" value="Mur_ligase_C"/>
    <property type="match status" value="1"/>
</dbReference>
<dbReference type="InterPro" id="IPR036565">
    <property type="entry name" value="Mur-like_cat_sf"/>
</dbReference>
<accession>A0ABV2T9R7</accession>
<evidence type="ECO:0000259" key="13">
    <source>
        <dbReference type="Pfam" id="PF02875"/>
    </source>
</evidence>
<dbReference type="SUPFAM" id="SSF53244">
    <property type="entry name" value="MurD-like peptide ligases, peptide-binding domain"/>
    <property type="match status" value="1"/>
</dbReference>
<keyword evidence="7 10" id="KW-0573">Peptidoglycan synthesis</keyword>
<evidence type="ECO:0000259" key="14">
    <source>
        <dbReference type="Pfam" id="PF08245"/>
    </source>
</evidence>
<dbReference type="EC" id="6.3.2.10" evidence="10 11"/>
<evidence type="ECO:0000256" key="4">
    <source>
        <dbReference type="ARBA" id="ARBA00022741"/>
    </source>
</evidence>
<sequence length="427" mass="46435">MNIEQLYSIYRQYPSVQTDTRKLKANDIFFALKGDNFNGNVYAEKALELGAAFAVIDDAAYFTVPDKMMLVDDVLHALQQLALHHRNQFNIPFLAITGTNGKTTTKELVKAALSASFKTYATQGNLNNHIGVPLTILSIGDDVEVAVIEMGANHQHEIESYCLIARPTHGIITNIGKAHLEGFGSEEGVKKAKGELFDYLRANNGAVFICTDHPYLVDMSRGIKTIITYGKDHADYTGQPVADAAFLGVQPTGKQEIGFIQTNLVGAYNFPNVMAAVAVAHHFGVPSEKIAPAIAAYVPANNRSQIIQQGSNTIIMDAYNANPSSMKAAIENFAGITAPQKVLLLGAMMELGADSVKEHQAIADLLQKAHWHAVVLVGGDFSKIQHPYIYLEDAAAATAWLQQQQFTNTYILVKGSRSVGMEKVIQA</sequence>
<keyword evidence="4 10" id="KW-0547">Nucleotide-binding</keyword>
<evidence type="ECO:0000256" key="3">
    <source>
        <dbReference type="ARBA" id="ARBA00022618"/>
    </source>
</evidence>
<evidence type="ECO:0000256" key="11">
    <source>
        <dbReference type="RuleBase" id="RU004136"/>
    </source>
</evidence>
<dbReference type="Gene3D" id="3.90.190.20">
    <property type="entry name" value="Mur ligase, C-terminal domain"/>
    <property type="match status" value="1"/>
</dbReference>
<dbReference type="Pfam" id="PF08245">
    <property type="entry name" value="Mur_ligase_M"/>
    <property type="match status" value="1"/>
</dbReference>
<reference evidence="15 16" key="1">
    <citation type="submission" date="2024-06" db="EMBL/GenBank/DDBJ databases">
        <title>Chitinophaga defluvii sp. nov., isolated from municipal sewage.</title>
        <authorList>
            <person name="Zhang L."/>
        </authorList>
    </citation>
    <scope>NUCLEOTIDE SEQUENCE [LARGE SCALE GENOMIC DNA]</scope>
    <source>
        <strain evidence="15 16">H8</strain>
    </source>
</reference>
<keyword evidence="1 10" id="KW-0963">Cytoplasm</keyword>
<feature type="domain" description="Mur ligase N-terminal catalytic" evidence="12">
    <location>
        <begin position="15"/>
        <end position="85"/>
    </location>
</feature>
<keyword evidence="6 10" id="KW-0133">Cell shape</keyword>
<evidence type="ECO:0000256" key="2">
    <source>
        <dbReference type="ARBA" id="ARBA00022598"/>
    </source>
</evidence>
<dbReference type="Gene3D" id="3.40.1190.10">
    <property type="entry name" value="Mur-like, catalytic domain"/>
    <property type="match status" value="1"/>
</dbReference>
<evidence type="ECO:0000256" key="7">
    <source>
        <dbReference type="ARBA" id="ARBA00022984"/>
    </source>
</evidence>
<dbReference type="Proteomes" id="UP001549749">
    <property type="component" value="Unassembled WGS sequence"/>
</dbReference>
<gene>
    <name evidence="10 15" type="primary">murF</name>
    <name evidence="15" type="ORF">ABR189_20460</name>
</gene>
<feature type="domain" description="Mur ligase C-terminal" evidence="13">
    <location>
        <begin position="303"/>
        <end position="417"/>
    </location>
</feature>